<comment type="caution">
    <text evidence="2">The sequence shown here is derived from an EMBL/GenBank/DDBJ whole genome shotgun (WGS) entry which is preliminary data.</text>
</comment>
<dbReference type="GO" id="GO:0032259">
    <property type="term" value="P:methylation"/>
    <property type="evidence" value="ECO:0007669"/>
    <property type="project" value="UniProtKB-KW"/>
</dbReference>
<dbReference type="CDD" id="cd02440">
    <property type="entry name" value="AdoMet_MTases"/>
    <property type="match status" value="1"/>
</dbReference>
<dbReference type="OrthoDB" id="9804312at2"/>
<dbReference type="EMBL" id="SWCI01000004">
    <property type="protein sequence ID" value="TKB49419.1"/>
    <property type="molecule type" value="Genomic_DNA"/>
</dbReference>
<accession>A0A4U1BE28</accession>
<dbReference type="InterPro" id="IPR015985">
    <property type="entry name" value="TehB-like_dom"/>
</dbReference>
<name>A0A4U1BE28_9GAMM</name>
<evidence type="ECO:0000259" key="1">
    <source>
        <dbReference type="Pfam" id="PF03848"/>
    </source>
</evidence>
<keyword evidence="3" id="KW-1185">Reference proteome</keyword>
<dbReference type="SUPFAM" id="SSF53335">
    <property type="entry name" value="S-adenosyl-L-methionine-dependent methyltransferases"/>
    <property type="match status" value="1"/>
</dbReference>
<proteinExistence type="predicted"/>
<protein>
    <submittedName>
        <fullName evidence="2">Methyltransferase domain-containing protein</fullName>
    </submittedName>
</protein>
<reference evidence="2 3" key="1">
    <citation type="submission" date="2019-04" db="EMBL/GenBank/DDBJ databases">
        <authorList>
            <person name="Hwang J.C."/>
        </authorList>
    </citation>
    <scope>NUCLEOTIDE SEQUENCE [LARGE SCALE GENOMIC DNA]</scope>
    <source>
        <strain evidence="2 3">IMCC35001</strain>
    </source>
</reference>
<gene>
    <name evidence="2" type="ORF">FCL40_08790</name>
</gene>
<evidence type="ECO:0000313" key="2">
    <source>
        <dbReference type="EMBL" id="TKB49419.1"/>
    </source>
</evidence>
<keyword evidence="2" id="KW-0489">Methyltransferase</keyword>
<organism evidence="2 3">
    <name type="scientific">Ferrimonas sediminicola</name>
    <dbReference type="NCBI Taxonomy" id="2569538"/>
    <lineage>
        <taxon>Bacteria</taxon>
        <taxon>Pseudomonadati</taxon>
        <taxon>Pseudomonadota</taxon>
        <taxon>Gammaproteobacteria</taxon>
        <taxon>Alteromonadales</taxon>
        <taxon>Ferrimonadaceae</taxon>
        <taxon>Ferrimonas</taxon>
    </lineage>
</organism>
<dbReference type="Gene3D" id="3.40.50.150">
    <property type="entry name" value="Vaccinia Virus protein VP39"/>
    <property type="match status" value="1"/>
</dbReference>
<feature type="domain" description="Tellurite resistance methyltransferase TehB-like" evidence="1">
    <location>
        <begin position="19"/>
        <end position="167"/>
    </location>
</feature>
<dbReference type="InterPro" id="IPR029063">
    <property type="entry name" value="SAM-dependent_MTases_sf"/>
</dbReference>
<dbReference type="Proteomes" id="UP000305674">
    <property type="component" value="Unassembled WGS sequence"/>
</dbReference>
<evidence type="ECO:0000313" key="3">
    <source>
        <dbReference type="Proteomes" id="UP000305674"/>
    </source>
</evidence>
<keyword evidence="2" id="KW-0808">Transferase</keyword>
<dbReference type="RefSeq" id="WP_136852857.1">
    <property type="nucleotide sequence ID" value="NZ_SWCI01000004.1"/>
</dbReference>
<dbReference type="Pfam" id="PF03848">
    <property type="entry name" value="TehB"/>
    <property type="match status" value="1"/>
</dbReference>
<sequence>MPCTQTPASLLTGNLKLFDTLPPGPILDLACGRGRNALWLARKGLPLWCCDRNADALAELQQAAADERLNLVTWHRDLEIPGDAPLAGRRFAAILVFNYLHRPLMSAIEQALMPGGLLIYETFLEQQADIGKPSNRDFLLKPGELQQHFASLQTLHYVEEEHSQPHRFTAQLIARKG</sequence>
<dbReference type="GO" id="GO:0008168">
    <property type="term" value="F:methyltransferase activity"/>
    <property type="evidence" value="ECO:0007669"/>
    <property type="project" value="UniProtKB-KW"/>
</dbReference>
<dbReference type="AlphaFoldDB" id="A0A4U1BE28"/>